<dbReference type="EMBL" id="JAOAOG010000016">
    <property type="protein sequence ID" value="KAJ6254868.1"/>
    <property type="molecule type" value="Genomic_DNA"/>
</dbReference>
<dbReference type="Proteomes" id="UP001150062">
    <property type="component" value="Unassembled WGS sequence"/>
</dbReference>
<evidence type="ECO:0000313" key="3">
    <source>
        <dbReference type="EMBL" id="KAJ6254868.1"/>
    </source>
</evidence>
<name>A0ABQ8ZD93_9EUKA</name>
<comment type="caution">
    <text evidence="3">The sequence shown here is derived from an EMBL/GenBank/DDBJ whole genome shotgun (WGS) entry which is preliminary data.</text>
</comment>
<sequence>MFEITHEEENTESRLGKLTLPKSSITLETPCFICSTQRGFVRHLTPDNLLNIPDIELLSINLPQIIYKPGLTTLKRFNKYCQEKESSIEIKEKENQKEKDQEIGKEKEKTNKKEQEKENESNLKIGEEKGIEIEIEDENDNNKQNQIKDGLKRYYGIGSKHALFLKIRNSEFAGFYYPSTDEKIACCSSEGTKIFITPSQYMEFASEINPDITVSPAIEVVGNNKRDKIEKQVKRSLKWLNLAISKKTARTGSLFAVLYAIEDPKIRNKYLDQLLKIVKNGKVDGFLFGCLFLNESRIERKKRISEITELLPKELPRSIVGDATLSQILDCVEKGIDLINSSFPLKLTELNLVLNYQNPLQNLRSENKNKNQKKNKNEDIEIENENENENKKQFEPLLMNLRNIKYEDDNKPFVVGCQCFACKNHTRQYVYHLISVREMTAMILMNLHNIYQYSLFFKDMRWAIKNNKFIQFKEAIETLEKSNLK</sequence>
<feature type="compositionally biased region" description="Basic and acidic residues" evidence="1">
    <location>
        <begin position="365"/>
        <end position="379"/>
    </location>
</feature>
<feature type="region of interest" description="Disordered" evidence="1">
    <location>
        <begin position="92"/>
        <end position="125"/>
    </location>
</feature>
<feature type="region of interest" description="Disordered" evidence="1">
    <location>
        <begin position="363"/>
        <end position="387"/>
    </location>
</feature>
<dbReference type="Pfam" id="PF01702">
    <property type="entry name" value="TGT"/>
    <property type="match status" value="1"/>
</dbReference>
<dbReference type="InterPro" id="IPR050852">
    <property type="entry name" value="Queuine_tRNA-ribosyltrfase"/>
</dbReference>
<protein>
    <submittedName>
        <fullName evidence="3">Queuine tRNA-ribosyltransferase accessory subunit 2</fullName>
    </submittedName>
</protein>
<feature type="domain" description="tRNA-guanine(15) transglycosylase-like" evidence="2">
    <location>
        <begin position="179"/>
        <end position="476"/>
    </location>
</feature>
<organism evidence="3 4">
    <name type="scientific">Anaeramoeba flamelloides</name>
    <dbReference type="NCBI Taxonomy" id="1746091"/>
    <lineage>
        <taxon>Eukaryota</taxon>
        <taxon>Metamonada</taxon>
        <taxon>Anaeramoebidae</taxon>
        <taxon>Anaeramoeba</taxon>
    </lineage>
</organism>
<evidence type="ECO:0000259" key="2">
    <source>
        <dbReference type="Pfam" id="PF01702"/>
    </source>
</evidence>
<evidence type="ECO:0000256" key="1">
    <source>
        <dbReference type="SAM" id="MobiDB-lite"/>
    </source>
</evidence>
<evidence type="ECO:0000313" key="4">
    <source>
        <dbReference type="Proteomes" id="UP001150062"/>
    </source>
</evidence>
<dbReference type="PANTHER" id="PTHR46064">
    <property type="entry name" value="QUEUINE TRNA-RIBOSYLTRANSFERASE ACCESSORY SUBUNIT 2"/>
    <property type="match status" value="1"/>
</dbReference>
<dbReference type="InterPro" id="IPR036511">
    <property type="entry name" value="TGT-like_sf"/>
</dbReference>
<keyword evidence="4" id="KW-1185">Reference proteome</keyword>
<reference evidence="3" key="1">
    <citation type="submission" date="2022-08" db="EMBL/GenBank/DDBJ databases">
        <title>Novel sulfate-reducing endosymbionts in the free-living metamonad Anaeramoeba.</title>
        <authorList>
            <person name="Jerlstrom-Hultqvist J."/>
            <person name="Cepicka I."/>
            <person name="Gallot-Lavallee L."/>
            <person name="Salas-Leiva D."/>
            <person name="Curtis B.A."/>
            <person name="Zahonova K."/>
            <person name="Pipaliya S."/>
            <person name="Dacks J."/>
            <person name="Roger A.J."/>
        </authorList>
    </citation>
    <scope>NUCLEOTIDE SEQUENCE</scope>
    <source>
        <strain evidence="3">Schooner1</strain>
    </source>
</reference>
<dbReference type="InterPro" id="IPR002616">
    <property type="entry name" value="tRNA_ribo_trans-like"/>
</dbReference>
<gene>
    <name evidence="3" type="ORF">M0813_11915</name>
</gene>
<dbReference type="PANTHER" id="PTHR46064:SF1">
    <property type="entry name" value="QUEUINE TRNA-RIBOSYLTRANSFERASE ACCESSORY SUBUNIT 2"/>
    <property type="match status" value="1"/>
</dbReference>
<proteinExistence type="predicted"/>
<dbReference type="Gene3D" id="3.20.20.105">
    <property type="entry name" value="Queuine tRNA-ribosyltransferase-like"/>
    <property type="match status" value="1"/>
</dbReference>
<accession>A0ABQ8ZD93</accession>
<dbReference type="NCBIfam" id="TIGR00449">
    <property type="entry name" value="tgt_general"/>
    <property type="match status" value="1"/>
</dbReference>
<dbReference type="SUPFAM" id="SSF51713">
    <property type="entry name" value="tRNA-guanine transglycosylase"/>
    <property type="match status" value="2"/>
</dbReference>